<reference evidence="2 3" key="2">
    <citation type="journal article" date="2010" name="Nucleic Acids Res.">
        <title>BeetleBase in 2010: revisions to provide comprehensive genomic information for Tribolium castaneum.</title>
        <authorList>
            <person name="Kim H.S."/>
            <person name="Murphy T."/>
            <person name="Xia J."/>
            <person name="Caragea D."/>
            <person name="Park Y."/>
            <person name="Beeman R.W."/>
            <person name="Lorenzen M.D."/>
            <person name="Butcher S."/>
            <person name="Manak J.R."/>
            <person name="Brown S.J."/>
        </authorList>
    </citation>
    <scope>GENOME REANNOTATION</scope>
    <source>
        <strain evidence="2 3">Georgia GA2</strain>
    </source>
</reference>
<dbReference type="EMBL" id="KQ971372">
    <property type="protein sequence ID" value="EFA10337.1"/>
    <property type="molecule type" value="Genomic_DNA"/>
</dbReference>
<dbReference type="Proteomes" id="UP000007266">
    <property type="component" value="Linkage group 9"/>
</dbReference>
<evidence type="ECO:0000256" key="1">
    <source>
        <dbReference type="SAM" id="MobiDB-lite"/>
    </source>
</evidence>
<proteinExistence type="predicted"/>
<feature type="compositionally biased region" description="Gly residues" evidence="1">
    <location>
        <begin position="206"/>
        <end position="239"/>
    </location>
</feature>
<name>D6X370_TRICA</name>
<keyword evidence="3" id="KW-1185">Reference proteome</keyword>
<sequence>MDSVALFTVTFHILFTNLSSIAILSLNTAGWSRRVLNAQQRRRVALSHIRTRIVTAPRLGLLPWTILQLGTIRGAQITRLLWIFTPNGVVFGVTCEDRLRSLKARLARRITVEKRLGLLHPPNSIELIPEAHLPRRVIQVRPRQEGVGARIGRGGEVHPEHGARSGAGAAQGGEAGGGGAQGHVEPRRGGLHGGRAGAGHAPAQDGGRGAAQTGDGGGVAGAGGVDGGGRGGVAEAGGADGDRGGGPQDHRLGGWRGADGRRTYTAGQAVFNGVGTRLRIATAAWRTWRRDYHLTRLEAGRRCWWADSWRERTEIARFDGNRVFSLRRFELRDYRSKIQILQVVKANIKEVANLEQKFKMI</sequence>
<gene>
    <name evidence="2" type="primary">GLEAN_12555</name>
    <name evidence="2" type="ORF">TcasGA2_TC012555</name>
</gene>
<feature type="compositionally biased region" description="Gly residues" evidence="1">
    <location>
        <begin position="169"/>
        <end position="181"/>
    </location>
</feature>
<protein>
    <submittedName>
        <fullName evidence="2">Uncharacterized protein</fullName>
    </submittedName>
</protein>
<dbReference type="InParanoid" id="D6X370"/>
<organism evidence="2 3">
    <name type="scientific">Tribolium castaneum</name>
    <name type="common">Red flour beetle</name>
    <dbReference type="NCBI Taxonomy" id="7070"/>
    <lineage>
        <taxon>Eukaryota</taxon>
        <taxon>Metazoa</taxon>
        <taxon>Ecdysozoa</taxon>
        <taxon>Arthropoda</taxon>
        <taxon>Hexapoda</taxon>
        <taxon>Insecta</taxon>
        <taxon>Pterygota</taxon>
        <taxon>Neoptera</taxon>
        <taxon>Endopterygota</taxon>
        <taxon>Coleoptera</taxon>
        <taxon>Polyphaga</taxon>
        <taxon>Cucujiformia</taxon>
        <taxon>Tenebrionidae</taxon>
        <taxon>Tenebrionidae incertae sedis</taxon>
        <taxon>Tribolium</taxon>
    </lineage>
</organism>
<evidence type="ECO:0000313" key="2">
    <source>
        <dbReference type="EMBL" id="EFA10337.1"/>
    </source>
</evidence>
<evidence type="ECO:0000313" key="3">
    <source>
        <dbReference type="Proteomes" id="UP000007266"/>
    </source>
</evidence>
<feature type="compositionally biased region" description="Basic and acidic residues" evidence="1">
    <location>
        <begin position="240"/>
        <end position="259"/>
    </location>
</feature>
<reference evidence="2 3" key="1">
    <citation type="journal article" date="2008" name="Nature">
        <title>The genome of the model beetle and pest Tribolium castaneum.</title>
        <authorList>
            <consortium name="Tribolium Genome Sequencing Consortium"/>
            <person name="Richards S."/>
            <person name="Gibbs R.A."/>
            <person name="Weinstock G.M."/>
            <person name="Brown S.J."/>
            <person name="Denell R."/>
            <person name="Beeman R.W."/>
            <person name="Gibbs R."/>
            <person name="Beeman R.W."/>
            <person name="Brown S.J."/>
            <person name="Bucher G."/>
            <person name="Friedrich M."/>
            <person name="Grimmelikhuijzen C.J."/>
            <person name="Klingler M."/>
            <person name="Lorenzen M."/>
            <person name="Richards S."/>
            <person name="Roth S."/>
            <person name="Schroder R."/>
            <person name="Tautz D."/>
            <person name="Zdobnov E.M."/>
            <person name="Muzny D."/>
            <person name="Gibbs R.A."/>
            <person name="Weinstock G.M."/>
            <person name="Attaway T."/>
            <person name="Bell S."/>
            <person name="Buhay C.J."/>
            <person name="Chandrabose M.N."/>
            <person name="Chavez D."/>
            <person name="Clerk-Blankenburg K.P."/>
            <person name="Cree A."/>
            <person name="Dao M."/>
            <person name="Davis C."/>
            <person name="Chacko J."/>
            <person name="Dinh H."/>
            <person name="Dugan-Rocha S."/>
            <person name="Fowler G."/>
            <person name="Garner T.T."/>
            <person name="Garnes J."/>
            <person name="Gnirke A."/>
            <person name="Hawes A."/>
            <person name="Hernandez J."/>
            <person name="Hines S."/>
            <person name="Holder M."/>
            <person name="Hume J."/>
            <person name="Jhangiani S.N."/>
            <person name="Joshi V."/>
            <person name="Khan Z.M."/>
            <person name="Jackson L."/>
            <person name="Kovar C."/>
            <person name="Kowis A."/>
            <person name="Lee S."/>
            <person name="Lewis L.R."/>
            <person name="Margolis J."/>
            <person name="Morgan M."/>
            <person name="Nazareth L.V."/>
            <person name="Nguyen N."/>
            <person name="Okwuonu G."/>
            <person name="Parker D."/>
            <person name="Richards S."/>
            <person name="Ruiz S.J."/>
            <person name="Santibanez J."/>
            <person name="Savard J."/>
            <person name="Scherer S.E."/>
            <person name="Schneider B."/>
            <person name="Sodergren E."/>
            <person name="Tautz D."/>
            <person name="Vattahil S."/>
            <person name="Villasana D."/>
            <person name="White C.S."/>
            <person name="Wright R."/>
            <person name="Park Y."/>
            <person name="Beeman R.W."/>
            <person name="Lord J."/>
            <person name="Oppert B."/>
            <person name="Lorenzen M."/>
            <person name="Brown S."/>
            <person name="Wang L."/>
            <person name="Savard J."/>
            <person name="Tautz D."/>
            <person name="Richards S."/>
            <person name="Weinstock G."/>
            <person name="Gibbs R.A."/>
            <person name="Liu Y."/>
            <person name="Worley K."/>
            <person name="Weinstock G."/>
            <person name="Elsik C.G."/>
            <person name="Reese J.T."/>
            <person name="Elhaik E."/>
            <person name="Landan G."/>
            <person name="Graur D."/>
            <person name="Arensburger P."/>
            <person name="Atkinson P."/>
            <person name="Beeman R.W."/>
            <person name="Beidler J."/>
            <person name="Brown S.J."/>
            <person name="Demuth J.P."/>
            <person name="Drury D.W."/>
            <person name="Du Y.Z."/>
            <person name="Fujiwara H."/>
            <person name="Lorenzen M."/>
            <person name="Maselli V."/>
            <person name="Osanai M."/>
            <person name="Park Y."/>
            <person name="Robertson H.M."/>
            <person name="Tu Z."/>
            <person name="Wang J.J."/>
            <person name="Wang S."/>
            <person name="Richards S."/>
            <person name="Song H."/>
            <person name="Zhang L."/>
            <person name="Sodergren E."/>
            <person name="Werner D."/>
            <person name="Stanke M."/>
            <person name="Morgenstern B."/>
            <person name="Solovyev V."/>
            <person name="Kosarev P."/>
            <person name="Brown G."/>
            <person name="Chen H.C."/>
            <person name="Ermolaeva O."/>
            <person name="Hlavina W."/>
            <person name="Kapustin Y."/>
            <person name="Kiryutin B."/>
            <person name="Kitts P."/>
            <person name="Maglott D."/>
            <person name="Pruitt K."/>
            <person name="Sapojnikov V."/>
            <person name="Souvorov A."/>
            <person name="Mackey A.J."/>
            <person name="Waterhouse R.M."/>
            <person name="Wyder S."/>
            <person name="Zdobnov E.M."/>
            <person name="Zdobnov E.M."/>
            <person name="Wyder S."/>
            <person name="Kriventseva E.V."/>
            <person name="Kadowaki T."/>
            <person name="Bork P."/>
            <person name="Aranda M."/>
            <person name="Bao R."/>
            <person name="Beermann A."/>
            <person name="Berns N."/>
            <person name="Bolognesi R."/>
            <person name="Bonneton F."/>
            <person name="Bopp D."/>
            <person name="Brown S.J."/>
            <person name="Bucher G."/>
            <person name="Butts T."/>
            <person name="Chaumot A."/>
            <person name="Denell R.E."/>
            <person name="Ferrier D.E."/>
            <person name="Friedrich M."/>
            <person name="Gordon C.M."/>
            <person name="Jindra M."/>
            <person name="Klingler M."/>
            <person name="Lan Q."/>
            <person name="Lattorff H.M."/>
            <person name="Laudet V."/>
            <person name="von Levetsow C."/>
            <person name="Liu Z."/>
            <person name="Lutz R."/>
            <person name="Lynch J.A."/>
            <person name="da Fonseca R.N."/>
            <person name="Posnien N."/>
            <person name="Reuter R."/>
            <person name="Roth S."/>
            <person name="Savard J."/>
            <person name="Schinko J.B."/>
            <person name="Schmitt C."/>
            <person name="Schoppmeier M."/>
            <person name="Schroder R."/>
            <person name="Shippy T.D."/>
            <person name="Simonnet F."/>
            <person name="Marques-Souza H."/>
            <person name="Tautz D."/>
            <person name="Tomoyasu Y."/>
            <person name="Trauner J."/>
            <person name="Van der Zee M."/>
            <person name="Vervoort M."/>
            <person name="Wittkopp N."/>
            <person name="Wimmer E.A."/>
            <person name="Yang X."/>
            <person name="Jones A.K."/>
            <person name="Sattelle D.B."/>
            <person name="Ebert P.R."/>
            <person name="Nelson D."/>
            <person name="Scott J.G."/>
            <person name="Beeman R.W."/>
            <person name="Muthukrishnan S."/>
            <person name="Kramer K.J."/>
            <person name="Arakane Y."/>
            <person name="Beeman R.W."/>
            <person name="Zhu Q."/>
            <person name="Hogenkamp D."/>
            <person name="Dixit R."/>
            <person name="Oppert B."/>
            <person name="Jiang H."/>
            <person name="Zou Z."/>
            <person name="Marshall J."/>
            <person name="Elpidina E."/>
            <person name="Vinokurov K."/>
            <person name="Oppert C."/>
            <person name="Zou Z."/>
            <person name="Evans J."/>
            <person name="Lu Z."/>
            <person name="Zhao P."/>
            <person name="Sumathipala N."/>
            <person name="Altincicek B."/>
            <person name="Vilcinskas A."/>
            <person name="Williams M."/>
            <person name="Hultmark D."/>
            <person name="Hetru C."/>
            <person name="Jiang H."/>
            <person name="Grimmelikhuijzen C.J."/>
            <person name="Hauser F."/>
            <person name="Cazzamali G."/>
            <person name="Williamson M."/>
            <person name="Park Y."/>
            <person name="Li B."/>
            <person name="Tanaka Y."/>
            <person name="Predel R."/>
            <person name="Neupert S."/>
            <person name="Schachtner J."/>
            <person name="Verleyen P."/>
            <person name="Raible F."/>
            <person name="Bork P."/>
            <person name="Friedrich M."/>
            <person name="Walden K.K."/>
            <person name="Robertson H.M."/>
            <person name="Angeli S."/>
            <person name="Foret S."/>
            <person name="Bucher G."/>
            <person name="Schuetz S."/>
            <person name="Maleszka R."/>
            <person name="Wimmer E.A."/>
            <person name="Beeman R.W."/>
            <person name="Lorenzen M."/>
            <person name="Tomoyasu Y."/>
            <person name="Miller S.C."/>
            <person name="Grossmann D."/>
            <person name="Bucher G."/>
        </authorList>
    </citation>
    <scope>NUCLEOTIDE SEQUENCE [LARGE SCALE GENOMIC DNA]</scope>
    <source>
        <strain evidence="2 3">Georgia GA2</strain>
    </source>
</reference>
<accession>D6X370</accession>
<dbReference type="HOGENOM" id="CLU_767992_0_0_1"/>
<feature type="region of interest" description="Disordered" evidence="1">
    <location>
        <begin position="147"/>
        <end position="259"/>
    </location>
</feature>
<feature type="compositionally biased region" description="Basic and acidic residues" evidence="1">
    <location>
        <begin position="153"/>
        <end position="163"/>
    </location>
</feature>
<dbReference type="AlphaFoldDB" id="D6X370"/>